<dbReference type="VEuPathDB" id="FungiDB:DEHA2E12980g"/>
<accession>Q6BPK0</accession>
<dbReference type="InterPro" id="IPR032675">
    <property type="entry name" value="LRR_dom_sf"/>
</dbReference>
<dbReference type="PROSITE" id="PS51450">
    <property type="entry name" value="LRR"/>
    <property type="match status" value="1"/>
</dbReference>
<dbReference type="Gene3D" id="3.80.10.10">
    <property type="entry name" value="Ribonuclease Inhibitor"/>
    <property type="match status" value="1"/>
</dbReference>
<evidence type="ECO:0000313" key="1">
    <source>
        <dbReference type="EMBL" id="CAG88111.2"/>
    </source>
</evidence>
<protein>
    <submittedName>
        <fullName evidence="1">DEHA2E12980p</fullName>
    </submittedName>
</protein>
<reference evidence="1 2" key="1">
    <citation type="journal article" date="2004" name="Nature">
        <title>Genome evolution in yeasts.</title>
        <authorList>
            <consortium name="Genolevures"/>
            <person name="Dujon B."/>
            <person name="Sherman D."/>
            <person name="Fischer G."/>
            <person name="Durrens P."/>
            <person name="Casaregola S."/>
            <person name="Lafontaine I."/>
            <person name="de Montigny J."/>
            <person name="Marck C."/>
            <person name="Neuveglise C."/>
            <person name="Talla E."/>
            <person name="Goffard N."/>
            <person name="Frangeul L."/>
            <person name="Aigle M."/>
            <person name="Anthouard V."/>
            <person name="Babour A."/>
            <person name="Barbe V."/>
            <person name="Barnay S."/>
            <person name="Blanchin S."/>
            <person name="Beckerich J.M."/>
            <person name="Beyne E."/>
            <person name="Bleykasten C."/>
            <person name="Boisrame A."/>
            <person name="Boyer J."/>
            <person name="Cattolico L."/>
            <person name="Confanioleri F."/>
            <person name="de Daruvar A."/>
            <person name="Despons L."/>
            <person name="Fabre E."/>
            <person name="Fairhead C."/>
            <person name="Ferry-Dumazet H."/>
            <person name="Groppi A."/>
            <person name="Hantraye F."/>
            <person name="Hennequin C."/>
            <person name="Jauniaux N."/>
            <person name="Joyet P."/>
            <person name="Kachouri R."/>
            <person name="Kerrest A."/>
            <person name="Koszul R."/>
            <person name="Lemaire M."/>
            <person name="Lesur I."/>
            <person name="Ma L."/>
            <person name="Muller H."/>
            <person name="Nicaud J.M."/>
            <person name="Nikolski M."/>
            <person name="Oztas S."/>
            <person name="Ozier-Kalogeropoulos O."/>
            <person name="Pellenz S."/>
            <person name="Potier S."/>
            <person name="Richard G.F."/>
            <person name="Straub M.L."/>
            <person name="Suleau A."/>
            <person name="Swennene D."/>
            <person name="Tekaia F."/>
            <person name="Wesolowski-Louvel M."/>
            <person name="Westhof E."/>
            <person name="Wirth B."/>
            <person name="Zeniou-Meyer M."/>
            <person name="Zivanovic I."/>
            <person name="Bolotin-Fukuhara M."/>
            <person name="Thierry A."/>
            <person name="Bouchier C."/>
            <person name="Caudron B."/>
            <person name="Scarpelli C."/>
            <person name="Gaillardin C."/>
            <person name="Weissenbach J."/>
            <person name="Wincker P."/>
            <person name="Souciet J.L."/>
        </authorList>
    </citation>
    <scope>NUCLEOTIDE SEQUENCE [LARGE SCALE GENOMIC DNA]</scope>
    <source>
        <strain evidence="2">ATCC 36239 / CBS 767 / BCRC 21394 / JCM 1990 / NBRC 0083 / IGC 2968</strain>
    </source>
</reference>
<dbReference type="KEGG" id="dha:DEHA2E12980g"/>
<dbReference type="Proteomes" id="UP000000599">
    <property type="component" value="Chromosome E"/>
</dbReference>
<dbReference type="InParanoid" id="Q6BPK0"/>
<name>Q6BPK0_DEBHA</name>
<dbReference type="RefSeq" id="XP_459870.2">
    <property type="nucleotide sequence ID" value="XM_459870.1"/>
</dbReference>
<dbReference type="InterPro" id="IPR001611">
    <property type="entry name" value="Leu-rich_rpt"/>
</dbReference>
<evidence type="ECO:0000313" key="2">
    <source>
        <dbReference type="Proteomes" id="UP000000599"/>
    </source>
</evidence>
<dbReference type="AlphaFoldDB" id="Q6BPK0"/>
<dbReference type="GeneID" id="2902083"/>
<dbReference type="OMA" id="HAVENIY"/>
<sequence length="519" mass="60157">MSLISSLPYDILFQVENYLSNRDLETLIKTFFDFHDKSILFATYVKLSEKKIIISDTLRNELLSENDHVYLGPTECIQFLKGIMMFDESYGSNIFPKSIVFDLILSKEKAFVEIHEEMFDFLKNERHKRRFTSSRFDLVVRSIKEFSTEEVSIFLRNLAVGIGPRTRGIIFLGSVINIDLSYVATLFDSLQCLDLNDFHQHSKVDYLPQSVENFVFKDVQLNGKKLPDNTKSLRLKNSTFNNCLGVRLPVIEELALCNIPEISNFVSQNWSSTLVSLVLDSVELKVDNLKLRELHNLERLKLIDLSNEFGYGFKCPPSLHSLYIQDKYLPYLSIDFQSLPETLICLTLRGDLPFKFDNIAFPRNLDSLVLQGGGGIFQCENFKCPPKLQKLIITLQKFRNVHKFKLAKTLREVNLSSNNITKISTMKFPCNISTLCLSNNNFSSLNGVQFPLRMKQIDLTQKYSLMGAYDFTKYSWLSTANIFISDSNKFIFNGGVKIINDYDWRVDRKWKNREIEYFY</sequence>
<keyword evidence="2" id="KW-1185">Reference proteome</keyword>
<dbReference type="OrthoDB" id="10347247at2759"/>
<dbReference type="EMBL" id="CR382137">
    <property type="protein sequence ID" value="CAG88111.2"/>
    <property type="molecule type" value="Genomic_DNA"/>
</dbReference>
<dbReference type="eggNOG" id="ENOG502T6HG">
    <property type="taxonomic scope" value="Eukaryota"/>
</dbReference>
<dbReference type="SUPFAM" id="SSF52058">
    <property type="entry name" value="L domain-like"/>
    <property type="match status" value="1"/>
</dbReference>
<proteinExistence type="predicted"/>
<gene>
    <name evidence="1" type="ordered locus">DEHA2E12980g</name>
</gene>
<organism evidence="1 2">
    <name type="scientific">Debaryomyces hansenii (strain ATCC 36239 / CBS 767 / BCRC 21394 / JCM 1990 / NBRC 0083 / IGC 2968)</name>
    <name type="common">Yeast</name>
    <name type="synonym">Torulaspora hansenii</name>
    <dbReference type="NCBI Taxonomy" id="284592"/>
    <lineage>
        <taxon>Eukaryota</taxon>
        <taxon>Fungi</taxon>
        <taxon>Dikarya</taxon>
        <taxon>Ascomycota</taxon>
        <taxon>Saccharomycotina</taxon>
        <taxon>Pichiomycetes</taxon>
        <taxon>Debaryomycetaceae</taxon>
        <taxon>Debaryomyces</taxon>
    </lineage>
</organism>
<dbReference type="HOGENOM" id="CLU_534299_0_0_1"/>